<dbReference type="Proteomes" id="UP000663854">
    <property type="component" value="Unassembled WGS sequence"/>
</dbReference>
<sequence length="136" mass="15830">MMLNNSFVPLSQSIDDDDNIQFAKTLDLVSRHLTTYIGFFLIVFGNFNSTLVILLFLCYKSFRRNTCSNYLLLCSICDLLQLNFGYICRYLTDSLFQYDLTTKSLVWCKFRFFLTQSTLICSFAALLMGKNEQLLK</sequence>
<feature type="transmembrane region" description="Helical" evidence="1">
    <location>
        <begin position="36"/>
        <end position="58"/>
    </location>
</feature>
<dbReference type="Proteomes" id="UP000663870">
    <property type="component" value="Unassembled WGS sequence"/>
</dbReference>
<gene>
    <name evidence="3" type="ORF">JXQ802_LOCUS41950</name>
    <name evidence="2" type="ORF">PYM288_LOCUS27087</name>
</gene>
<keyword evidence="1" id="KW-0812">Transmembrane</keyword>
<feature type="transmembrane region" description="Helical" evidence="1">
    <location>
        <begin position="112"/>
        <end position="129"/>
    </location>
</feature>
<dbReference type="EMBL" id="CAJNOL010002757">
    <property type="protein sequence ID" value="CAF1526952.1"/>
    <property type="molecule type" value="Genomic_DNA"/>
</dbReference>
<evidence type="ECO:0000313" key="3">
    <source>
        <dbReference type="EMBL" id="CAF1526952.1"/>
    </source>
</evidence>
<evidence type="ECO:0000313" key="4">
    <source>
        <dbReference type="Proteomes" id="UP000663870"/>
    </source>
</evidence>
<accession>A0A815V7Q0</accession>
<dbReference type="EMBL" id="CAJNOH010001731">
    <property type="protein sequence ID" value="CAF1245177.1"/>
    <property type="molecule type" value="Genomic_DNA"/>
</dbReference>
<dbReference type="AlphaFoldDB" id="A0A815V7Q0"/>
<protein>
    <recommendedName>
        <fullName evidence="5">G-protein coupled receptors family 1 profile domain-containing protein</fullName>
    </recommendedName>
</protein>
<evidence type="ECO:0000256" key="1">
    <source>
        <dbReference type="SAM" id="Phobius"/>
    </source>
</evidence>
<reference evidence="3" key="1">
    <citation type="submission" date="2021-02" db="EMBL/GenBank/DDBJ databases">
        <authorList>
            <person name="Nowell W R."/>
        </authorList>
    </citation>
    <scope>NUCLEOTIDE SEQUENCE</scope>
</reference>
<organism evidence="3 4">
    <name type="scientific">Rotaria sordida</name>
    <dbReference type="NCBI Taxonomy" id="392033"/>
    <lineage>
        <taxon>Eukaryota</taxon>
        <taxon>Metazoa</taxon>
        <taxon>Spiralia</taxon>
        <taxon>Gnathifera</taxon>
        <taxon>Rotifera</taxon>
        <taxon>Eurotatoria</taxon>
        <taxon>Bdelloidea</taxon>
        <taxon>Philodinida</taxon>
        <taxon>Philodinidae</taxon>
        <taxon>Rotaria</taxon>
    </lineage>
</organism>
<keyword evidence="1" id="KW-0472">Membrane</keyword>
<name>A0A815V7Q0_9BILA</name>
<evidence type="ECO:0008006" key="5">
    <source>
        <dbReference type="Google" id="ProtNLM"/>
    </source>
</evidence>
<proteinExistence type="predicted"/>
<keyword evidence="4" id="KW-1185">Reference proteome</keyword>
<evidence type="ECO:0000313" key="2">
    <source>
        <dbReference type="EMBL" id="CAF1245177.1"/>
    </source>
</evidence>
<keyword evidence="1" id="KW-1133">Transmembrane helix</keyword>
<dbReference type="Gene3D" id="1.20.1070.10">
    <property type="entry name" value="Rhodopsin 7-helix transmembrane proteins"/>
    <property type="match status" value="1"/>
</dbReference>
<feature type="transmembrane region" description="Helical" evidence="1">
    <location>
        <begin position="70"/>
        <end position="92"/>
    </location>
</feature>
<comment type="caution">
    <text evidence="3">The sequence shown here is derived from an EMBL/GenBank/DDBJ whole genome shotgun (WGS) entry which is preliminary data.</text>
</comment>